<feature type="domain" description="Glycosyltransferase 2-like" evidence="2">
    <location>
        <begin position="4"/>
        <end position="163"/>
    </location>
</feature>
<evidence type="ECO:0000313" key="4">
    <source>
        <dbReference type="EMBL" id="CAB4561364.1"/>
    </source>
</evidence>
<name>A0A6J6DDI5_9ZZZZ</name>
<dbReference type="SUPFAM" id="SSF53448">
    <property type="entry name" value="Nucleotide-diphospho-sugar transferases"/>
    <property type="match status" value="1"/>
</dbReference>
<dbReference type="PANTHER" id="PTHR48090">
    <property type="entry name" value="UNDECAPRENYL-PHOSPHATE 4-DEOXY-4-FORMAMIDO-L-ARABINOSE TRANSFERASE-RELATED"/>
    <property type="match status" value="1"/>
</dbReference>
<keyword evidence="1" id="KW-0812">Transmembrane</keyword>
<feature type="transmembrane region" description="Helical" evidence="1">
    <location>
        <begin position="310"/>
        <end position="333"/>
    </location>
</feature>
<protein>
    <submittedName>
        <fullName evidence="4">Unannotated protein</fullName>
    </submittedName>
</protein>
<dbReference type="EMBL" id="CAEZSU010000192">
    <property type="protein sequence ID" value="CAB4561364.1"/>
    <property type="molecule type" value="Genomic_DNA"/>
</dbReference>
<feature type="transmembrane region" description="Helical" evidence="1">
    <location>
        <begin position="353"/>
        <end position="377"/>
    </location>
</feature>
<feature type="transmembrane region" description="Helical" evidence="1">
    <location>
        <begin position="265"/>
        <end position="289"/>
    </location>
</feature>
<accession>A0A6J6DDI5</accession>
<organism evidence="4">
    <name type="scientific">freshwater metagenome</name>
    <dbReference type="NCBI Taxonomy" id="449393"/>
    <lineage>
        <taxon>unclassified sequences</taxon>
        <taxon>metagenomes</taxon>
        <taxon>ecological metagenomes</taxon>
    </lineage>
</organism>
<dbReference type="InterPro" id="IPR001173">
    <property type="entry name" value="Glyco_trans_2-like"/>
</dbReference>
<dbReference type="Gene3D" id="3.90.550.10">
    <property type="entry name" value="Spore Coat Polysaccharide Biosynthesis Protein SpsA, Chain A"/>
    <property type="match status" value="1"/>
</dbReference>
<dbReference type="InterPro" id="IPR050256">
    <property type="entry name" value="Glycosyltransferase_2"/>
</dbReference>
<keyword evidence="1" id="KW-0472">Membrane</keyword>
<evidence type="ECO:0000259" key="2">
    <source>
        <dbReference type="Pfam" id="PF00535"/>
    </source>
</evidence>
<feature type="domain" description="Low-salt glycan biosynthesis hexosyltransferase Agl6 C-terminal transmembrane region" evidence="3">
    <location>
        <begin position="284"/>
        <end position="376"/>
    </location>
</feature>
<dbReference type="AlphaFoldDB" id="A0A6J6DDI5"/>
<dbReference type="InterPro" id="IPR058718">
    <property type="entry name" value="Agl6_TM_C"/>
</dbReference>
<dbReference type="PANTHER" id="PTHR48090:SF7">
    <property type="entry name" value="RFBJ PROTEIN"/>
    <property type="match status" value="1"/>
</dbReference>
<dbReference type="Pfam" id="PF00535">
    <property type="entry name" value="Glycos_transf_2"/>
    <property type="match status" value="1"/>
</dbReference>
<keyword evidence="1" id="KW-1133">Transmembrane helix</keyword>
<sequence length="380" mass="40549">MELTVVLPCLNEAETLAVCIRKAKASIAGLGIDGEVVVADNGSTDGSQDIARAEGARVVDVPIRGYGAALTAGIVDARGEFVIMGDADDSYDLSNLGPFVEALRGGADLVMGNRFAGGIESGAMPALHRYLGNPVLTAIGRVLFRSPVKDFHCGLRGFRRQAILDLDLRTTGMEFASEMVVKATLNKLNIVEVPTTLSPDGRSRRPHLRTWSDGWRHFRFLLLYSPRWLFLYPGMVLFLVGLVLGGALLAGPIQIGEHALDVSALVYAMAAVLIGFQAILFAAFSRAFVTNEGLMPASPGMQQAFKVLNLERGLVIGVLLLVVGIALAIYGFINWGSSDFGALNARDAVRLAVPAATLSVLGVETIMGSFFLSMLGLSRR</sequence>
<dbReference type="InterPro" id="IPR029044">
    <property type="entry name" value="Nucleotide-diphossugar_trans"/>
</dbReference>
<proteinExistence type="predicted"/>
<gene>
    <name evidence="4" type="ORF">UFOPK1495_01514</name>
</gene>
<feature type="transmembrane region" description="Helical" evidence="1">
    <location>
        <begin position="229"/>
        <end position="253"/>
    </location>
</feature>
<evidence type="ECO:0000256" key="1">
    <source>
        <dbReference type="SAM" id="Phobius"/>
    </source>
</evidence>
<evidence type="ECO:0000259" key="3">
    <source>
        <dbReference type="Pfam" id="PF26629"/>
    </source>
</evidence>
<dbReference type="CDD" id="cd04179">
    <property type="entry name" value="DPM_DPG-synthase_like"/>
    <property type="match status" value="1"/>
</dbReference>
<reference evidence="4" key="1">
    <citation type="submission" date="2020-05" db="EMBL/GenBank/DDBJ databases">
        <authorList>
            <person name="Chiriac C."/>
            <person name="Salcher M."/>
            <person name="Ghai R."/>
            <person name="Kavagutti S V."/>
        </authorList>
    </citation>
    <scope>NUCLEOTIDE SEQUENCE</scope>
</reference>
<dbReference type="Pfam" id="PF26629">
    <property type="entry name" value="GT2_TM_C"/>
    <property type="match status" value="1"/>
</dbReference>